<dbReference type="InterPro" id="IPR027417">
    <property type="entry name" value="P-loop_NTPase"/>
</dbReference>
<dbReference type="Pfam" id="PF08378">
    <property type="entry name" value="NERD"/>
    <property type="match status" value="1"/>
</dbReference>
<accession>A0A3G9J6M5</accession>
<dbReference type="AlphaFoldDB" id="A0A3G9J6M5"/>
<keyword evidence="2 9" id="KW-0378">Hydrolase</keyword>
<feature type="domain" description="UvrD-like helicase ATP-binding" evidence="10">
    <location>
        <begin position="318"/>
        <end position="644"/>
    </location>
</feature>
<keyword evidence="4 9" id="KW-0067">ATP-binding</keyword>
<dbReference type="RefSeq" id="WP_125119163.1">
    <property type="nucleotide sequence ID" value="NZ_AP019309.1"/>
</dbReference>
<dbReference type="Proteomes" id="UP000268059">
    <property type="component" value="Chromosome"/>
</dbReference>
<keyword evidence="3 9" id="KW-0347">Helicase</keyword>
<protein>
    <recommendedName>
        <fullName evidence="7">DNA 3'-5' helicase</fullName>
        <ecNumber evidence="7">5.6.2.4</ecNumber>
    </recommendedName>
</protein>
<keyword evidence="5" id="KW-0413">Isomerase</keyword>
<dbReference type="PANTHER" id="PTHR11070">
    <property type="entry name" value="UVRD / RECB / PCRA DNA HELICASE FAMILY MEMBER"/>
    <property type="match status" value="1"/>
</dbReference>
<dbReference type="EC" id="5.6.2.4" evidence="7"/>
<dbReference type="InterPro" id="IPR014017">
    <property type="entry name" value="DNA_helicase_UvrD-like_C"/>
</dbReference>
<comment type="catalytic activity">
    <reaction evidence="6">
        <text>Couples ATP hydrolysis with the unwinding of duplex DNA by translocating in the 3'-5' direction.</text>
        <dbReference type="EC" id="5.6.2.4"/>
    </reaction>
</comment>
<dbReference type="KEGG" id="ebm:SG0102_12060"/>
<evidence type="ECO:0000256" key="1">
    <source>
        <dbReference type="ARBA" id="ARBA00022741"/>
    </source>
</evidence>
<proteinExistence type="predicted"/>
<evidence type="ECO:0000259" key="10">
    <source>
        <dbReference type="PROSITE" id="PS51198"/>
    </source>
</evidence>
<dbReference type="GO" id="GO:0016887">
    <property type="term" value="F:ATP hydrolysis activity"/>
    <property type="evidence" value="ECO:0007669"/>
    <property type="project" value="RHEA"/>
</dbReference>
<evidence type="ECO:0000313" key="11">
    <source>
        <dbReference type="EMBL" id="BBH26272.1"/>
    </source>
</evidence>
<evidence type="ECO:0000256" key="4">
    <source>
        <dbReference type="ARBA" id="ARBA00022840"/>
    </source>
</evidence>
<sequence length="1035" mass="121381">MAKMIDQKLPTNKGEQIVWDFLKNLLSDDIIVYHNREVKGREFDFCLLLPDQGILILEVKGWEAKGIRVKDPDQIIIPGYGTEGSPKKQANMYKFSMIEKIKNSFGKSPLVLSMVVYPFIDYEGFYDAGLNVVSEVEYTLLKEDLLEKQRLINKINALFTLNHHIKYAPFNDNLLFNVRSLFETNITRDISKSDHFHYSDLMITKNVLSETKCQSFMDAYCHGEKKIVFTNNIETFDQLINSFDHVLRDLNIARKGLNLDLGYIDLNKENKGTIRHFSAFNFELMLVDDQLEEDEKHFYDGNVGDHLSMLKSLSKSGNFNIEQYLLEHADDSKNILVRAGAGTGKTYSMVSRIAFLCNKPNFPITNFSDEIAMVTFTNKAADQMKTRIKQMFTNYFILTGDVKYLQFIDDVDRSKISTIHKFALNILREASYYTKLGSDFRISDNQYLRNQLYDKYLNEFFLEKSSEIDNFSLKVKVTSYNLKKSLMQLADRLLTKNIDLEQIQIDELGEPKIKTIPFINELFMKVIVKAETEYSIENKERNALSLNECIISLMRIMPNNISAIRKLSIRYLFIDEFQDTDDVQIAFFQQFQQYIKTDLKFFVVGDLKQSIYRFRGAKLSAFDQLKQNKTDWLDFYLTINYRSDRRLLEDFDQVFKRMGREELLPYEDGDRIKGIKTFNSLEHHLLKKYSIFTSDYNSFYDELFKVISEERKNIVENKDQISINNATIAILVRTNREVEAIIKEGRLRGISVETDDSGHLFQFDATIDLFRLVNALVRGNDPVALTNFIESNYTNLHLNYERLHNLDYGDTRKELLHIVNQYLLTSLGQTWNDILAKINTQPVLNVLRELFNSLKPWKNYSNSITRQKNYIANYEYLIERMIHYCRVDAITLIRIQQYLQVNITTRQSEKERSIKTEDDQNKLICMTVHKAKGLEFTTVILPFTDRSLRNKRQMKIEANYSHHKLAYYLSIKRNKEEPLIECNNYFQEDIEFQEQAEEESRILYVALTRAIYKCIWIDSGENKKMTWATLLEGEV</sequence>
<evidence type="ECO:0000256" key="9">
    <source>
        <dbReference type="PROSITE-ProRule" id="PRU00560"/>
    </source>
</evidence>
<organism evidence="11 12">
    <name type="scientific">Intestinibaculum porci</name>
    <dbReference type="NCBI Taxonomy" id="2487118"/>
    <lineage>
        <taxon>Bacteria</taxon>
        <taxon>Bacillati</taxon>
        <taxon>Bacillota</taxon>
        <taxon>Erysipelotrichia</taxon>
        <taxon>Erysipelotrichales</taxon>
        <taxon>Erysipelotrichaceae</taxon>
        <taxon>Intestinibaculum</taxon>
    </lineage>
</organism>
<evidence type="ECO:0000256" key="3">
    <source>
        <dbReference type="ARBA" id="ARBA00022806"/>
    </source>
</evidence>
<keyword evidence="12" id="KW-1185">Reference proteome</keyword>
<dbReference type="InterPro" id="IPR000212">
    <property type="entry name" value="DNA_helicase_UvrD/REP"/>
</dbReference>
<dbReference type="Pfam" id="PF13361">
    <property type="entry name" value="UvrD_C"/>
    <property type="match status" value="1"/>
</dbReference>
<dbReference type="Pfam" id="PF00580">
    <property type="entry name" value="UvrD-helicase"/>
    <property type="match status" value="1"/>
</dbReference>
<evidence type="ECO:0000256" key="2">
    <source>
        <dbReference type="ARBA" id="ARBA00022801"/>
    </source>
</evidence>
<dbReference type="SUPFAM" id="SSF52540">
    <property type="entry name" value="P-loop containing nucleoside triphosphate hydrolases"/>
    <property type="match status" value="1"/>
</dbReference>
<dbReference type="GO" id="GO:0043138">
    <property type="term" value="F:3'-5' DNA helicase activity"/>
    <property type="evidence" value="ECO:0007669"/>
    <property type="project" value="UniProtKB-EC"/>
</dbReference>
<dbReference type="GO" id="GO:0005524">
    <property type="term" value="F:ATP binding"/>
    <property type="evidence" value="ECO:0007669"/>
    <property type="project" value="UniProtKB-UniRule"/>
</dbReference>
<comment type="catalytic activity">
    <reaction evidence="8">
        <text>ATP + H2O = ADP + phosphate + H(+)</text>
        <dbReference type="Rhea" id="RHEA:13065"/>
        <dbReference type="ChEBI" id="CHEBI:15377"/>
        <dbReference type="ChEBI" id="CHEBI:15378"/>
        <dbReference type="ChEBI" id="CHEBI:30616"/>
        <dbReference type="ChEBI" id="CHEBI:43474"/>
        <dbReference type="ChEBI" id="CHEBI:456216"/>
        <dbReference type="EC" id="5.6.2.4"/>
    </reaction>
</comment>
<evidence type="ECO:0000256" key="6">
    <source>
        <dbReference type="ARBA" id="ARBA00034617"/>
    </source>
</evidence>
<dbReference type="InParanoid" id="A0A3G9J6M5"/>
<dbReference type="PROSITE" id="PS51198">
    <property type="entry name" value="UVRD_HELICASE_ATP_BIND"/>
    <property type="match status" value="1"/>
</dbReference>
<dbReference type="Gene3D" id="1.10.486.10">
    <property type="entry name" value="PCRA, domain 4"/>
    <property type="match status" value="1"/>
</dbReference>
<feature type="binding site" evidence="9">
    <location>
        <begin position="339"/>
        <end position="346"/>
    </location>
    <ligand>
        <name>ATP</name>
        <dbReference type="ChEBI" id="CHEBI:30616"/>
    </ligand>
</feature>
<dbReference type="GO" id="GO:0003677">
    <property type="term" value="F:DNA binding"/>
    <property type="evidence" value="ECO:0007669"/>
    <property type="project" value="InterPro"/>
</dbReference>
<evidence type="ECO:0000256" key="5">
    <source>
        <dbReference type="ARBA" id="ARBA00023235"/>
    </source>
</evidence>
<dbReference type="InterPro" id="IPR011528">
    <property type="entry name" value="NERD"/>
</dbReference>
<evidence type="ECO:0000256" key="7">
    <source>
        <dbReference type="ARBA" id="ARBA00034808"/>
    </source>
</evidence>
<dbReference type="InterPro" id="IPR014016">
    <property type="entry name" value="UvrD-like_ATP-bd"/>
</dbReference>
<reference evidence="11 12" key="1">
    <citation type="submission" date="2018-11" db="EMBL/GenBank/DDBJ databases">
        <title>Novel Erysipelotrichaceae bacterium isolated from small intestine of a swine.</title>
        <authorList>
            <person name="Kim J.S."/>
            <person name="Choe H."/>
            <person name="Lee Y.R."/>
            <person name="Kim K.M."/>
            <person name="Park D.S."/>
        </authorList>
    </citation>
    <scope>NUCLEOTIDE SEQUENCE [LARGE SCALE GENOMIC DNA]</scope>
    <source>
        <strain evidence="11 12">SG0102</strain>
    </source>
</reference>
<name>A0A3G9J6M5_9FIRM</name>
<keyword evidence="1 9" id="KW-0547">Nucleotide-binding</keyword>
<dbReference type="GO" id="GO:0000725">
    <property type="term" value="P:recombinational repair"/>
    <property type="evidence" value="ECO:0007669"/>
    <property type="project" value="TreeGrafter"/>
</dbReference>
<dbReference type="PANTHER" id="PTHR11070:SF2">
    <property type="entry name" value="ATP-DEPENDENT DNA HELICASE SRS2"/>
    <property type="match status" value="1"/>
</dbReference>
<gene>
    <name evidence="11" type="ORF">SG0102_12060</name>
</gene>
<evidence type="ECO:0000256" key="8">
    <source>
        <dbReference type="ARBA" id="ARBA00048988"/>
    </source>
</evidence>
<evidence type="ECO:0000313" key="12">
    <source>
        <dbReference type="Proteomes" id="UP000268059"/>
    </source>
</evidence>
<dbReference type="GO" id="GO:0005829">
    <property type="term" value="C:cytosol"/>
    <property type="evidence" value="ECO:0007669"/>
    <property type="project" value="TreeGrafter"/>
</dbReference>
<dbReference type="OrthoDB" id="9810135at2"/>
<dbReference type="Gene3D" id="3.40.50.300">
    <property type="entry name" value="P-loop containing nucleotide triphosphate hydrolases"/>
    <property type="match status" value="3"/>
</dbReference>
<dbReference type="EMBL" id="AP019309">
    <property type="protein sequence ID" value="BBH26272.1"/>
    <property type="molecule type" value="Genomic_DNA"/>
</dbReference>